<accession>A0AAN6SL07</accession>
<keyword evidence="3" id="KW-1185">Reference proteome</keyword>
<reference evidence="2" key="2">
    <citation type="submission" date="2023-06" db="EMBL/GenBank/DDBJ databases">
        <authorList>
            <consortium name="Lawrence Berkeley National Laboratory"/>
            <person name="Mondo S.J."/>
            <person name="Hensen N."/>
            <person name="Bonometti L."/>
            <person name="Westerberg I."/>
            <person name="Brannstrom I.O."/>
            <person name="Guillou S."/>
            <person name="Cros-Aarteil S."/>
            <person name="Calhoun S."/>
            <person name="Haridas S."/>
            <person name="Kuo A."/>
            <person name="Pangilinan J."/>
            <person name="Riley R."/>
            <person name="Labutti K."/>
            <person name="Andreopoulos B."/>
            <person name="Lipzen A."/>
            <person name="Chen C."/>
            <person name="Yanf M."/>
            <person name="Daum C."/>
            <person name="Ng V."/>
            <person name="Clum A."/>
            <person name="Steindorff A."/>
            <person name="Ohm R."/>
            <person name="Martin F."/>
            <person name="Silar P."/>
            <person name="Natvig D."/>
            <person name="Lalanne C."/>
            <person name="Gautier V."/>
            <person name="Ament-Velasquez S.L."/>
            <person name="Kruys A."/>
            <person name="Hutchinson M.I."/>
            <person name="Powell A.J."/>
            <person name="Barry K."/>
            <person name="Miller A.N."/>
            <person name="Grigoriev I.V."/>
            <person name="Debuchy R."/>
            <person name="Gladieux P."/>
            <person name="Thoren M.H."/>
            <person name="Johannesson H."/>
        </authorList>
    </citation>
    <scope>NUCLEOTIDE SEQUENCE</scope>
    <source>
        <strain evidence="2">CBS 626.80</strain>
    </source>
</reference>
<comment type="caution">
    <text evidence="2">The sequence shown here is derived from an EMBL/GenBank/DDBJ whole genome shotgun (WGS) entry which is preliminary data.</text>
</comment>
<reference evidence="2" key="1">
    <citation type="journal article" date="2023" name="Mol. Phylogenet. Evol.">
        <title>Genome-scale phylogeny and comparative genomics of the fungal order Sordariales.</title>
        <authorList>
            <person name="Hensen N."/>
            <person name="Bonometti L."/>
            <person name="Westerberg I."/>
            <person name="Brannstrom I.O."/>
            <person name="Guillou S."/>
            <person name="Cros-Aarteil S."/>
            <person name="Calhoun S."/>
            <person name="Haridas S."/>
            <person name="Kuo A."/>
            <person name="Mondo S."/>
            <person name="Pangilinan J."/>
            <person name="Riley R."/>
            <person name="LaButti K."/>
            <person name="Andreopoulos B."/>
            <person name="Lipzen A."/>
            <person name="Chen C."/>
            <person name="Yan M."/>
            <person name="Daum C."/>
            <person name="Ng V."/>
            <person name="Clum A."/>
            <person name="Steindorff A."/>
            <person name="Ohm R.A."/>
            <person name="Martin F."/>
            <person name="Silar P."/>
            <person name="Natvig D.O."/>
            <person name="Lalanne C."/>
            <person name="Gautier V."/>
            <person name="Ament-Velasquez S.L."/>
            <person name="Kruys A."/>
            <person name="Hutchinson M.I."/>
            <person name="Powell A.J."/>
            <person name="Barry K."/>
            <person name="Miller A.N."/>
            <person name="Grigoriev I.V."/>
            <person name="Debuchy R."/>
            <person name="Gladieux P."/>
            <person name="Hiltunen Thoren M."/>
            <person name="Johannesson H."/>
        </authorList>
    </citation>
    <scope>NUCLEOTIDE SEQUENCE</scope>
    <source>
        <strain evidence="2">CBS 626.80</strain>
    </source>
</reference>
<dbReference type="AlphaFoldDB" id="A0AAN6SL07"/>
<evidence type="ECO:0000313" key="2">
    <source>
        <dbReference type="EMBL" id="KAK3956961.1"/>
    </source>
</evidence>
<gene>
    <name evidence="2" type="ORF">QBC32DRAFT_201239</name>
</gene>
<feature type="region of interest" description="Disordered" evidence="1">
    <location>
        <begin position="24"/>
        <end position="50"/>
    </location>
</feature>
<feature type="compositionally biased region" description="Basic and acidic residues" evidence="1">
    <location>
        <begin position="31"/>
        <end position="42"/>
    </location>
</feature>
<evidence type="ECO:0000256" key="1">
    <source>
        <dbReference type="SAM" id="MobiDB-lite"/>
    </source>
</evidence>
<dbReference type="Proteomes" id="UP001303222">
    <property type="component" value="Unassembled WGS sequence"/>
</dbReference>
<evidence type="ECO:0000313" key="3">
    <source>
        <dbReference type="Proteomes" id="UP001303222"/>
    </source>
</evidence>
<sequence length="50" mass="5721">MLLLPTIIIRPDEQTVNRRCMTPNAAIQTRPDGDPKDRKDVDCGLNCRLR</sequence>
<organism evidence="2 3">
    <name type="scientific">Pseudoneurospora amorphoporcata</name>
    <dbReference type="NCBI Taxonomy" id="241081"/>
    <lineage>
        <taxon>Eukaryota</taxon>
        <taxon>Fungi</taxon>
        <taxon>Dikarya</taxon>
        <taxon>Ascomycota</taxon>
        <taxon>Pezizomycotina</taxon>
        <taxon>Sordariomycetes</taxon>
        <taxon>Sordariomycetidae</taxon>
        <taxon>Sordariales</taxon>
        <taxon>Sordariaceae</taxon>
        <taxon>Pseudoneurospora</taxon>
    </lineage>
</organism>
<protein>
    <submittedName>
        <fullName evidence="2">Uncharacterized protein</fullName>
    </submittedName>
</protein>
<dbReference type="EMBL" id="MU859061">
    <property type="protein sequence ID" value="KAK3956961.1"/>
    <property type="molecule type" value="Genomic_DNA"/>
</dbReference>
<name>A0AAN6SL07_9PEZI</name>
<proteinExistence type="predicted"/>